<evidence type="ECO:0000313" key="2">
    <source>
        <dbReference type="Proteomes" id="UP001177260"/>
    </source>
</evidence>
<gene>
    <name evidence="1" type="ORF">N8T08_006039</name>
</gene>
<protein>
    <submittedName>
        <fullName evidence="1">Uncharacterized protein</fullName>
    </submittedName>
</protein>
<reference evidence="1 2" key="1">
    <citation type="journal article" date="2023" name="ACS Omega">
        <title>Identification of the Neoaspergillic Acid Biosynthesis Gene Cluster by Establishing an In Vitro CRISPR-Ribonucleoprotein Genetic System in Aspergillus melleus.</title>
        <authorList>
            <person name="Yuan B."/>
            <person name="Grau M.F."/>
            <person name="Murata R.M."/>
            <person name="Torok T."/>
            <person name="Venkateswaran K."/>
            <person name="Stajich J.E."/>
            <person name="Wang C.C.C."/>
        </authorList>
    </citation>
    <scope>NUCLEOTIDE SEQUENCE [LARGE SCALE GENOMIC DNA]</scope>
    <source>
        <strain evidence="1 2">IMV 1140</strain>
    </source>
</reference>
<evidence type="ECO:0000313" key="1">
    <source>
        <dbReference type="EMBL" id="KAK1143788.1"/>
    </source>
</evidence>
<organism evidence="1 2">
    <name type="scientific">Aspergillus melleus</name>
    <dbReference type="NCBI Taxonomy" id="138277"/>
    <lineage>
        <taxon>Eukaryota</taxon>
        <taxon>Fungi</taxon>
        <taxon>Dikarya</taxon>
        <taxon>Ascomycota</taxon>
        <taxon>Pezizomycotina</taxon>
        <taxon>Eurotiomycetes</taxon>
        <taxon>Eurotiomycetidae</taxon>
        <taxon>Eurotiales</taxon>
        <taxon>Aspergillaceae</taxon>
        <taxon>Aspergillus</taxon>
        <taxon>Aspergillus subgen. Circumdati</taxon>
    </lineage>
</organism>
<keyword evidence="2" id="KW-1185">Reference proteome</keyword>
<sequence>MVGYDEYGDEPESMDGADYDLYDDADSTVAYAVHLAMKDKEDWLVDKALERIRRAQVMGQKNVRLSKSEVEALERKRMQTGAGTFDRTRTGERTPDGGAGRAGMRRVPSGAVPPSPYGGALDDGDVFDAQPRSSGSPASQRPRSLRSPQPITSPRTPLDSPYKPDRQSATIPHMRSQASSPLKSPAFARPLPDDPHWVPPYQIPYPREPPPYPLHSPVEPRRGGSNRTGLSPYVSNYGDRPSSSARNSFTPWYSPAKPAAETPRDGDDEEESDSDADELHIVDVVERKVPTSPSSRAATGKGSRQRRSRP</sequence>
<dbReference type="EMBL" id="JAOPJF010000036">
    <property type="protein sequence ID" value="KAK1143788.1"/>
    <property type="molecule type" value="Genomic_DNA"/>
</dbReference>
<proteinExistence type="predicted"/>
<dbReference type="Proteomes" id="UP001177260">
    <property type="component" value="Unassembled WGS sequence"/>
</dbReference>
<name>A0ACC3B0F1_9EURO</name>
<accession>A0ACC3B0F1</accession>
<comment type="caution">
    <text evidence="1">The sequence shown here is derived from an EMBL/GenBank/DDBJ whole genome shotgun (WGS) entry which is preliminary data.</text>
</comment>